<dbReference type="EMBL" id="KZ678404">
    <property type="protein sequence ID" value="PSR93874.1"/>
    <property type="molecule type" value="Genomic_DNA"/>
</dbReference>
<feature type="compositionally biased region" description="Low complexity" evidence="1">
    <location>
        <begin position="153"/>
        <end position="162"/>
    </location>
</feature>
<feature type="region of interest" description="Disordered" evidence="1">
    <location>
        <begin position="108"/>
        <end position="166"/>
    </location>
</feature>
<reference evidence="2 3" key="1">
    <citation type="journal article" date="2018" name="Mycol. Prog.">
        <title>Coniella lustricola, a new species from submerged detritus.</title>
        <authorList>
            <person name="Raudabaugh D.B."/>
            <person name="Iturriaga T."/>
            <person name="Carver A."/>
            <person name="Mondo S."/>
            <person name="Pangilinan J."/>
            <person name="Lipzen A."/>
            <person name="He G."/>
            <person name="Amirebrahimi M."/>
            <person name="Grigoriev I.V."/>
            <person name="Miller A.N."/>
        </authorList>
    </citation>
    <scope>NUCLEOTIDE SEQUENCE [LARGE SCALE GENOMIC DNA]</scope>
    <source>
        <strain evidence="2 3">B22-T-1</strain>
    </source>
</reference>
<dbReference type="STRING" id="2025994.A0A2T3AE11"/>
<gene>
    <name evidence="2" type="ORF">BD289DRAFT_495446</name>
</gene>
<evidence type="ECO:0008006" key="4">
    <source>
        <dbReference type="Google" id="ProtNLM"/>
    </source>
</evidence>
<organism evidence="2 3">
    <name type="scientific">Coniella lustricola</name>
    <dbReference type="NCBI Taxonomy" id="2025994"/>
    <lineage>
        <taxon>Eukaryota</taxon>
        <taxon>Fungi</taxon>
        <taxon>Dikarya</taxon>
        <taxon>Ascomycota</taxon>
        <taxon>Pezizomycotina</taxon>
        <taxon>Sordariomycetes</taxon>
        <taxon>Sordariomycetidae</taxon>
        <taxon>Diaporthales</taxon>
        <taxon>Schizoparmaceae</taxon>
        <taxon>Coniella</taxon>
    </lineage>
</organism>
<accession>A0A2T3AE11</accession>
<feature type="region of interest" description="Disordered" evidence="1">
    <location>
        <begin position="219"/>
        <end position="250"/>
    </location>
</feature>
<name>A0A2T3AE11_9PEZI</name>
<keyword evidence="3" id="KW-1185">Reference proteome</keyword>
<evidence type="ECO:0000256" key="1">
    <source>
        <dbReference type="SAM" id="MobiDB-lite"/>
    </source>
</evidence>
<evidence type="ECO:0000313" key="3">
    <source>
        <dbReference type="Proteomes" id="UP000241462"/>
    </source>
</evidence>
<dbReference type="InParanoid" id="A0A2T3AE11"/>
<dbReference type="OrthoDB" id="5424234at2759"/>
<protein>
    <recommendedName>
        <fullName evidence="4">Nitrogen regulatory protein areA GATA-like domain-containing protein</fullName>
    </recommendedName>
</protein>
<sequence length="250" mass="27782">MAESLGEALALMLPPGLLFDSPAIYAEVAKLPIVPLEDVRRHWHTYTSMSKKSCDPTAYRLENFWWHVWGSDRRHLSGKTLARLWQDIASGPTAVPLRTPQWPFDLVANLTPSSSRPAPAHPILKKPRGPSTSGPRPTARFADVPDSEDEANQQSSGSQQSISEDELSIQDGQKVLDWQEICRIEYSPQAAARAATPRELTVFYWVGRVGHYLTRRERDKTKCPTKSPGGVPARRDACSKTSGIRFLGAP</sequence>
<proteinExistence type="predicted"/>
<dbReference type="AlphaFoldDB" id="A0A2T3AE11"/>
<dbReference type="Proteomes" id="UP000241462">
    <property type="component" value="Unassembled WGS sequence"/>
</dbReference>
<evidence type="ECO:0000313" key="2">
    <source>
        <dbReference type="EMBL" id="PSR93874.1"/>
    </source>
</evidence>